<dbReference type="InterPro" id="IPR032675">
    <property type="entry name" value="LRR_dom_sf"/>
</dbReference>
<dbReference type="GO" id="GO:0005829">
    <property type="term" value="C:cytosol"/>
    <property type="evidence" value="ECO:0007669"/>
    <property type="project" value="TreeGrafter"/>
</dbReference>
<evidence type="ECO:0000256" key="3">
    <source>
        <dbReference type="ARBA" id="ARBA00022737"/>
    </source>
</evidence>
<name>A0A7J0EQQ5_9ERIC</name>
<reference evidence="4 5" key="1">
    <citation type="submission" date="2019-07" db="EMBL/GenBank/DDBJ databases">
        <title>De Novo Assembly of kiwifruit Actinidia rufa.</title>
        <authorList>
            <person name="Sugita-Konishi S."/>
            <person name="Sato K."/>
            <person name="Mori E."/>
            <person name="Abe Y."/>
            <person name="Kisaki G."/>
            <person name="Hamano K."/>
            <person name="Suezawa K."/>
            <person name="Otani M."/>
            <person name="Fukuda T."/>
            <person name="Manabe T."/>
            <person name="Gomi K."/>
            <person name="Tabuchi M."/>
            <person name="Akimitsu K."/>
            <person name="Kataoka I."/>
        </authorList>
    </citation>
    <scope>NUCLEOTIDE SEQUENCE [LARGE SCALE GENOMIC DNA]</scope>
    <source>
        <strain evidence="5">cv. Fuchu</strain>
    </source>
</reference>
<dbReference type="Pfam" id="PF13516">
    <property type="entry name" value="LRR_6"/>
    <property type="match status" value="12"/>
</dbReference>
<dbReference type="EMBL" id="BJWL01000006">
    <property type="protein sequence ID" value="GFY88339.1"/>
    <property type="molecule type" value="Genomic_DNA"/>
</dbReference>
<keyword evidence="2" id="KW-0433">Leucine-rich repeat</keyword>
<sequence length="715" mass="77471">MKWSFAPGTNLFSGFGAKVETDSKQRLNEFAKELRSFSSVDISGCNFGDEGLFFLAESLAYNKTVEEVNFAANGITADGLKALDGALQTNSVLKTLNLSGNPIGDEGAKREQKRKTERAPMRRTLVATWIGEGSSEVAKMEDIDGGILMGPSSAMVVIVVVVGSSTRVSHDSGMVMRWVGEWWVCGESRERSEKRECLCNIMVDDTRIEKLQLNSADLGDEGAKAIAEMLKKNSSLLVLELQNNMIDYSGFSSLAGALLENNTIQSVQLNGNYGGALGAAALAKGLEKNKSLRCDGKKFLAVLHLLQSGSEGIKIRAKSTPQLGLEKLFSSTSPLPIMVLLHISPSLMPRGLPWASVVVMGHLSDSMPLVPRMWVGGESGDILQEKTSTWCVYTLSTHTHIRRTGESNRSLLQSYWPLEDLVPLLAAVVAARLLEKMGKLSVPLFPIGHLRMLYLQGNAIGDEGVRVLMDGLSSRKGRLQSLDIGNNGISSEGAFCVAEYIKKTKSLLWLSLYMNDIGDEGAEKIAEALKQNRSITNLDLGGNNIHTKGASDIAQVLKDNSVITNLELGYNPIGPDGAKALSEVLKFHGNIKTLSLGWCQIGAKGVEFIADTLKYNSTISTLDLRANGLRDEGAICLAQSLKVVNETLTSLDLGFNEIRDEGAFAIAQALKANEDVSITTINLTSNFLTKLGQSALTDARDHVYEMTEKEIDVLF</sequence>
<dbReference type="OrthoDB" id="341587at2759"/>
<evidence type="ECO:0000256" key="1">
    <source>
        <dbReference type="ARBA" id="ARBA00022468"/>
    </source>
</evidence>
<dbReference type="GO" id="GO:0031267">
    <property type="term" value="F:small GTPase binding"/>
    <property type="evidence" value="ECO:0007669"/>
    <property type="project" value="TreeGrafter"/>
</dbReference>
<proteinExistence type="predicted"/>
<dbReference type="GO" id="GO:0005096">
    <property type="term" value="F:GTPase activator activity"/>
    <property type="evidence" value="ECO:0007669"/>
    <property type="project" value="InterPro"/>
</dbReference>
<dbReference type="SMART" id="SM00368">
    <property type="entry name" value="LRR_RI"/>
    <property type="match status" value="14"/>
</dbReference>
<dbReference type="GO" id="GO:0006913">
    <property type="term" value="P:nucleocytoplasmic transport"/>
    <property type="evidence" value="ECO:0007669"/>
    <property type="project" value="TreeGrafter"/>
</dbReference>
<dbReference type="SUPFAM" id="SSF52047">
    <property type="entry name" value="RNI-like"/>
    <property type="match status" value="2"/>
</dbReference>
<dbReference type="Gene3D" id="3.80.10.10">
    <property type="entry name" value="Ribonuclease Inhibitor"/>
    <property type="match status" value="4"/>
</dbReference>
<dbReference type="PANTHER" id="PTHR24113:SF12">
    <property type="entry name" value="RAN GTPASE-ACTIVATING PROTEIN 1"/>
    <property type="match status" value="1"/>
</dbReference>
<organism evidence="4 5">
    <name type="scientific">Actinidia rufa</name>
    <dbReference type="NCBI Taxonomy" id="165716"/>
    <lineage>
        <taxon>Eukaryota</taxon>
        <taxon>Viridiplantae</taxon>
        <taxon>Streptophyta</taxon>
        <taxon>Embryophyta</taxon>
        <taxon>Tracheophyta</taxon>
        <taxon>Spermatophyta</taxon>
        <taxon>Magnoliopsida</taxon>
        <taxon>eudicotyledons</taxon>
        <taxon>Gunneridae</taxon>
        <taxon>Pentapetalae</taxon>
        <taxon>asterids</taxon>
        <taxon>Ericales</taxon>
        <taxon>Actinidiaceae</taxon>
        <taxon>Actinidia</taxon>
    </lineage>
</organism>
<dbReference type="InterPro" id="IPR001611">
    <property type="entry name" value="Leu-rich_rpt"/>
</dbReference>
<evidence type="ECO:0000313" key="5">
    <source>
        <dbReference type="Proteomes" id="UP000585474"/>
    </source>
</evidence>
<dbReference type="InterPro" id="IPR027038">
    <property type="entry name" value="RanGap"/>
</dbReference>
<keyword evidence="1" id="KW-0343">GTPase activation</keyword>
<comment type="caution">
    <text evidence="4">The sequence shown here is derived from an EMBL/GenBank/DDBJ whole genome shotgun (WGS) entry which is preliminary data.</text>
</comment>
<accession>A0A7J0EQQ5</accession>
<gene>
    <name evidence="4" type="ORF">Acr_06g0002790</name>
</gene>
<evidence type="ECO:0000313" key="4">
    <source>
        <dbReference type="EMBL" id="GFY88339.1"/>
    </source>
</evidence>
<keyword evidence="3" id="KW-0677">Repeat</keyword>
<protein>
    <submittedName>
        <fullName evidence="4">RNI-like superfamily protein</fullName>
    </submittedName>
</protein>
<dbReference type="GO" id="GO:0048471">
    <property type="term" value="C:perinuclear region of cytoplasm"/>
    <property type="evidence" value="ECO:0007669"/>
    <property type="project" value="TreeGrafter"/>
</dbReference>
<keyword evidence="5" id="KW-1185">Reference proteome</keyword>
<evidence type="ECO:0000256" key="2">
    <source>
        <dbReference type="ARBA" id="ARBA00022614"/>
    </source>
</evidence>
<dbReference type="PANTHER" id="PTHR24113">
    <property type="entry name" value="RAN GTPASE-ACTIVATING PROTEIN 1"/>
    <property type="match status" value="1"/>
</dbReference>
<dbReference type="AlphaFoldDB" id="A0A7J0EQQ5"/>
<dbReference type="Proteomes" id="UP000585474">
    <property type="component" value="Unassembled WGS sequence"/>
</dbReference>
<dbReference type="GO" id="GO:0005634">
    <property type="term" value="C:nucleus"/>
    <property type="evidence" value="ECO:0007669"/>
    <property type="project" value="TreeGrafter"/>
</dbReference>